<keyword evidence="2" id="KW-1185">Reference proteome</keyword>
<reference evidence="1" key="2">
    <citation type="submission" date="2020-09" db="EMBL/GenBank/DDBJ databases">
        <authorList>
            <person name="Sun Q."/>
            <person name="Ohkuma M."/>
        </authorList>
    </citation>
    <scope>NUCLEOTIDE SEQUENCE</scope>
    <source>
        <strain evidence="1">JCM 4784</strain>
    </source>
</reference>
<dbReference type="Pfam" id="PF19979">
    <property type="entry name" value="DUF6415"/>
    <property type="match status" value="1"/>
</dbReference>
<dbReference type="EMBL" id="BNBT01000016">
    <property type="protein sequence ID" value="GHE47753.1"/>
    <property type="molecule type" value="Genomic_DNA"/>
</dbReference>
<comment type="caution">
    <text evidence="1">The sequence shown here is derived from an EMBL/GenBank/DDBJ whole genome shotgun (WGS) entry which is preliminary data.</text>
</comment>
<dbReference type="InterPro" id="IPR046300">
    <property type="entry name" value="DUF6415"/>
</dbReference>
<reference evidence="1" key="1">
    <citation type="journal article" date="2014" name="Int. J. Syst. Evol. Microbiol.">
        <title>Complete genome sequence of Corynebacterium casei LMG S-19264T (=DSM 44701T), isolated from a smear-ripened cheese.</title>
        <authorList>
            <consortium name="US DOE Joint Genome Institute (JGI-PGF)"/>
            <person name="Walter F."/>
            <person name="Albersmeier A."/>
            <person name="Kalinowski J."/>
            <person name="Ruckert C."/>
        </authorList>
    </citation>
    <scope>NUCLEOTIDE SEQUENCE</scope>
    <source>
        <strain evidence="1">JCM 4784</strain>
    </source>
</reference>
<protein>
    <submittedName>
        <fullName evidence="1">Uncharacterized protein</fullName>
    </submittedName>
</protein>
<gene>
    <name evidence="1" type="ORF">GCM10018785_16700</name>
</gene>
<dbReference type="RefSeq" id="WP_190135194.1">
    <property type="nucleotide sequence ID" value="NZ_BNBT01000016.1"/>
</dbReference>
<dbReference type="AlphaFoldDB" id="A0A918ZEV4"/>
<sequence length="114" mass="12385">MTNARQLDELLAAAGEAGRTLPPPAETAEVHRRLVAQIRLRLPGAERAAAAAEVRSRDWYRHLQVVDDARAALEAKGEEPDLRVGPLAAALRVGELARHLRKLAAYPADGEVRP</sequence>
<organism evidence="1 2">
    <name type="scientific">Streptomyces longispororuber</name>
    <dbReference type="NCBI Taxonomy" id="68230"/>
    <lineage>
        <taxon>Bacteria</taxon>
        <taxon>Bacillati</taxon>
        <taxon>Actinomycetota</taxon>
        <taxon>Actinomycetes</taxon>
        <taxon>Kitasatosporales</taxon>
        <taxon>Streptomycetaceae</taxon>
        <taxon>Streptomyces</taxon>
    </lineage>
</organism>
<evidence type="ECO:0000313" key="2">
    <source>
        <dbReference type="Proteomes" id="UP000608024"/>
    </source>
</evidence>
<proteinExistence type="predicted"/>
<name>A0A918ZEV4_9ACTN</name>
<dbReference type="Proteomes" id="UP000608024">
    <property type="component" value="Unassembled WGS sequence"/>
</dbReference>
<evidence type="ECO:0000313" key="1">
    <source>
        <dbReference type="EMBL" id="GHE47753.1"/>
    </source>
</evidence>
<accession>A0A918ZEV4</accession>